<evidence type="ECO:0000256" key="1">
    <source>
        <dbReference type="SAM" id="Phobius"/>
    </source>
</evidence>
<feature type="transmembrane region" description="Helical" evidence="1">
    <location>
        <begin position="21"/>
        <end position="45"/>
    </location>
</feature>
<accession>E2A7X0</accession>
<dbReference type="EMBL" id="GL437441">
    <property type="protein sequence ID" value="EFN70469.1"/>
    <property type="molecule type" value="Genomic_DNA"/>
</dbReference>
<evidence type="ECO:0000313" key="2">
    <source>
        <dbReference type="EMBL" id="EFN70469.1"/>
    </source>
</evidence>
<name>E2A7X0_CAMFO</name>
<sequence length="276" mass="31914">MRIINAQKYYKRKMRAIYTTFSRKCCFATVVKFVNLIAIILVFFINLSTEACSNITTILQHCILQCNVAKILEDYIKKEIEGDQEIERREEAINANLKGMIGQIAIGKKGAGTLDEWCKRKKKEEEEGEGRRKFYKLMWNPSLRCKVQTAPPTPPPTPLQTDVKPPFAWKSICAQLNMWTKALCAKELWAKELCAKELCPIETAGKCNVSNRTMRKGLCPIERWGDGIPGYLKKGWGESRWQRIARFRLGNGTREERYWEEEEKKKCRMCGEATET</sequence>
<protein>
    <submittedName>
        <fullName evidence="2">Uncharacterized protein</fullName>
    </submittedName>
</protein>
<keyword evidence="1" id="KW-0472">Membrane</keyword>
<dbReference type="AlphaFoldDB" id="E2A7X0"/>
<keyword evidence="1" id="KW-1133">Transmembrane helix</keyword>
<proteinExistence type="predicted"/>
<organism evidence="3">
    <name type="scientific">Camponotus floridanus</name>
    <name type="common">Florida carpenter ant</name>
    <dbReference type="NCBI Taxonomy" id="104421"/>
    <lineage>
        <taxon>Eukaryota</taxon>
        <taxon>Metazoa</taxon>
        <taxon>Ecdysozoa</taxon>
        <taxon>Arthropoda</taxon>
        <taxon>Hexapoda</taxon>
        <taxon>Insecta</taxon>
        <taxon>Pterygota</taxon>
        <taxon>Neoptera</taxon>
        <taxon>Endopterygota</taxon>
        <taxon>Hymenoptera</taxon>
        <taxon>Apocrita</taxon>
        <taxon>Aculeata</taxon>
        <taxon>Formicoidea</taxon>
        <taxon>Formicidae</taxon>
        <taxon>Formicinae</taxon>
        <taxon>Camponotus</taxon>
    </lineage>
</organism>
<dbReference type="Proteomes" id="UP000000311">
    <property type="component" value="Unassembled WGS sequence"/>
</dbReference>
<dbReference type="InParanoid" id="E2A7X0"/>
<keyword evidence="3" id="KW-1185">Reference proteome</keyword>
<reference evidence="2 3" key="1">
    <citation type="journal article" date="2010" name="Science">
        <title>Genomic comparison of the ants Camponotus floridanus and Harpegnathos saltator.</title>
        <authorList>
            <person name="Bonasio R."/>
            <person name="Zhang G."/>
            <person name="Ye C."/>
            <person name="Mutti N.S."/>
            <person name="Fang X."/>
            <person name="Qin N."/>
            <person name="Donahue G."/>
            <person name="Yang P."/>
            <person name="Li Q."/>
            <person name="Li C."/>
            <person name="Zhang P."/>
            <person name="Huang Z."/>
            <person name="Berger S.L."/>
            <person name="Reinberg D."/>
            <person name="Wang J."/>
            <person name="Liebig J."/>
        </authorList>
    </citation>
    <scope>NUCLEOTIDE SEQUENCE [LARGE SCALE GENOMIC DNA]</scope>
    <source>
        <strain evidence="3">C129</strain>
    </source>
</reference>
<evidence type="ECO:0000313" key="3">
    <source>
        <dbReference type="Proteomes" id="UP000000311"/>
    </source>
</evidence>
<gene>
    <name evidence="2" type="ORF">EAG_10829</name>
</gene>
<keyword evidence="1" id="KW-0812">Transmembrane</keyword>